<keyword evidence="3" id="KW-1185">Reference proteome</keyword>
<dbReference type="Proteomes" id="UP000054564">
    <property type="component" value="Unassembled WGS sequence"/>
</dbReference>
<protein>
    <submittedName>
        <fullName evidence="2">Uncharacterized protein</fullName>
    </submittedName>
</protein>
<dbReference type="AlphaFoldDB" id="A0A0L0UQG8"/>
<organism evidence="2 3">
    <name type="scientific">Puccinia striiformis f. sp. tritici PST-78</name>
    <dbReference type="NCBI Taxonomy" id="1165861"/>
    <lineage>
        <taxon>Eukaryota</taxon>
        <taxon>Fungi</taxon>
        <taxon>Dikarya</taxon>
        <taxon>Basidiomycota</taxon>
        <taxon>Pucciniomycotina</taxon>
        <taxon>Pucciniomycetes</taxon>
        <taxon>Pucciniales</taxon>
        <taxon>Pucciniaceae</taxon>
        <taxon>Puccinia</taxon>
    </lineage>
</organism>
<evidence type="ECO:0000313" key="2">
    <source>
        <dbReference type="EMBL" id="KNE89166.1"/>
    </source>
</evidence>
<name>A0A0L0UQG8_9BASI</name>
<gene>
    <name evidence="2" type="ORF">PSTG_17377</name>
</gene>
<feature type="region of interest" description="Disordered" evidence="1">
    <location>
        <begin position="1"/>
        <end position="31"/>
    </location>
</feature>
<evidence type="ECO:0000256" key="1">
    <source>
        <dbReference type="SAM" id="MobiDB-lite"/>
    </source>
</evidence>
<reference evidence="3" key="1">
    <citation type="submission" date="2014-03" db="EMBL/GenBank/DDBJ databases">
        <title>The Genome Sequence of Puccinia striiformis f. sp. tritici PST-78.</title>
        <authorList>
            <consortium name="The Broad Institute Genome Sequencing Platform"/>
            <person name="Cuomo C."/>
            <person name="Hulbert S."/>
            <person name="Chen X."/>
            <person name="Walker B."/>
            <person name="Young S.K."/>
            <person name="Zeng Q."/>
            <person name="Gargeya S."/>
            <person name="Fitzgerald M."/>
            <person name="Haas B."/>
            <person name="Abouelleil A."/>
            <person name="Alvarado L."/>
            <person name="Arachchi H.M."/>
            <person name="Berlin A.M."/>
            <person name="Chapman S.B."/>
            <person name="Goldberg J."/>
            <person name="Griggs A."/>
            <person name="Gujja S."/>
            <person name="Hansen M."/>
            <person name="Howarth C."/>
            <person name="Imamovic A."/>
            <person name="Larimer J."/>
            <person name="McCowan C."/>
            <person name="Montmayeur A."/>
            <person name="Murphy C."/>
            <person name="Neiman D."/>
            <person name="Pearson M."/>
            <person name="Priest M."/>
            <person name="Roberts A."/>
            <person name="Saif S."/>
            <person name="Shea T."/>
            <person name="Sisk P."/>
            <person name="Sykes S."/>
            <person name="Wortman J."/>
            <person name="Nusbaum C."/>
            <person name="Birren B."/>
        </authorList>
    </citation>
    <scope>NUCLEOTIDE SEQUENCE [LARGE SCALE GENOMIC DNA]</scope>
    <source>
        <strain evidence="3">race PST-78</strain>
    </source>
</reference>
<evidence type="ECO:0000313" key="3">
    <source>
        <dbReference type="Proteomes" id="UP000054564"/>
    </source>
</evidence>
<accession>A0A0L0UQG8</accession>
<sequence length="103" mass="11046">MSHQSQRHHRYGTGPGGAHWQKGPAPNSPHFVTVARAPAINTSSLLAQGAYPPNGSGPSPPYGYNPNMLTYPHTIELLHIDAPQPNSFTLMPLNKARRRSGGG</sequence>
<proteinExistence type="predicted"/>
<dbReference type="EMBL" id="AJIL01000469">
    <property type="protein sequence ID" value="KNE89166.1"/>
    <property type="molecule type" value="Genomic_DNA"/>
</dbReference>
<comment type="caution">
    <text evidence="2">The sequence shown here is derived from an EMBL/GenBank/DDBJ whole genome shotgun (WGS) entry which is preliminary data.</text>
</comment>
<feature type="compositionally biased region" description="Basic residues" evidence="1">
    <location>
        <begin position="1"/>
        <end position="11"/>
    </location>
</feature>